<evidence type="ECO:0000256" key="3">
    <source>
        <dbReference type="PROSITE-ProRule" id="PRU00023"/>
    </source>
</evidence>
<keyword evidence="2 3" id="KW-0040">ANK repeat</keyword>
<feature type="repeat" description="ANK" evidence="3">
    <location>
        <begin position="7"/>
        <end position="39"/>
    </location>
</feature>
<comment type="caution">
    <text evidence="4">The sequence shown here is derived from an EMBL/GenBank/DDBJ whole genome shotgun (WGS) entry which is preliminary data.</text>
</comment>
<accession>A0A8H6PI04</accession>
<evidence type="ECO:0000313" key="5">
    <source>
        <dbReference type="Proteomes" id="UP000630445"/>
    </source>
</evidence>
<feature type="repeat" description="ANK" evidence="3">
    <location>
        <begin position="39"/>
        <end position="74"/>
    </location>
</feature>
<evidence type="ECO:0008006" key="6">
    <source>
        <dbReference type="Google" id="ProtNLM"/>
    </source>
</evidence>
<evidence type="ECO:0000256" key="2">
    <source>
        <dbReference type="ARBA" id="ARBA00023043"/>
    </source>
</evidence>
<dbReference type="Pfam" id="PF12796">
    <property type="entry name" value="Ank_2"/>
    <property type="match status" value="1"/>
</dbReference>
<name>A0A8H6PI04_9EURO</name>
<evidence type="ECO:0000313" key="4">
    <source>
        <dbReference type="EMBL" id="KAF7139790.1"/>
    </source>
</evidence>
<dbReference type="Proteomes" id="UP000630445">
    <property type="component" value="Unassembled WGS sequence"/>
</dbReference>
<dbReference type="PROSITE" id="PS50297">
    <property type="entry name" value="ANK_REP_REGION"/>
    <property type="match status" value="1"/>
</dbReference>
<dbReference type="SUPFAM" id="SSF48403">
    <property type="entry name" value="Ankyrin repeat"/>
    <property type="match status" value="1"/>
</dbReference>
<dbReference type="PROSITE" id="PS50088">
    <property type="entry name" value="ANK_REPEAT"/>
    <property type="match status" value="2"/>
</dbReference>
<evidence type="ECO:0000256" key="1">
    <source>
        <dbReference type="ARBA" id="ARBA00022737"/>
    </source>
</evidence>
<dbReference type="SMART" id="SM00248">
    <property type="entry name" value="ANK"/>
    <property type="match status" value="2"/>
</dbReference>
<sequence length="128" mass="13699">MNRLNREGDTPVLEAVMKNSHACLELLISRGADFRRVKGKQTALHVAAMRGDQRTFEILKAAGMEGVDVNARDGQGMTARGLLAGRVGVPAETVAAFDDLLASLTASSNLEVAEGSCEEEFSDAVEYM</sequence>
<keyword evidence="5" id="KW-1185">Reference proteome</keyword>
<gene>
    <name evidence="4" type="ORF">CNMCM5793_008565</name>
</gene>
<dbReference type="EMBL" id="JACBAD010001370">
    <property type="protein sequence ID" value="KAF7139790.1"/>
    <property type="molecule type" value="Genomic_DNA"/>
</dbReference>
<dbReference type="InterPro" id="IPR002110">
    <property type="entry name" value="Ankyrin_rpt"/>
</dbReference>
<dbReference type="PANTHER" id="PTHR24198">
    <property type="entry name" value="ANKYRIN REPEAT AND PROTEIN KINASE DOMAIN-CONTAINING PROTEIN"/>
    <property type="match status" value="1"/>
</dbReference>
<proteinExistence type="predicted"/>
<organism evidence="4 5">
    <name type="scientific">Aspergillus hiratsukae</name>
    <dbReference type="NCBI Taxonomy" id="1194566"/>
    <lineage>
        <taxon>Eukaryota</taxon>
        <taxon>Fungi</taxon>
        <taxon>Dikarya</taxon>
        <taxon>Ascomycota</taxon>
        <taxon>Pezizomycotina</taxon>
        <taxon>Eurotiomycetes</taxon>
        <taxon>Eurotiomycetidae</taxon>
        <taxon>Eurotiales</taxon>
        <taxon>Aspergillaceae</taxon>
        <taxon>Aspergillus</taxon>
        <taxon>Aspergillus subgen. Fumigati</taxon>
    </lineage>
</organism>
<protein>
    <recommendedName>
        <fullName evidence="6">Ankyrin repeat protein</fullName>
    </recommendedName>
</protein>
<dbReference type="AlphaFoldDB" id="A0A8H6PI04"/>
<reference evidence="4" key="1">
    <citation type="submission" date="2020-06" db="EMBL/GenBank/DDBJ databases">
        <title>Draft genome sequences of strains closely related to Aspergillus parafelis and Aspergillus hiratsukae.</title>
        <authorList>
            <person name="Dos Santos R.A.C."/>
            <person name="Rivero-Menendez O."/>
            <person name="Steenwyk J.L."/>
            <person name="Mead M.E."/>
            <person name="Goldman G.H."/>
            <person name="Alastruey-Izquierdo A."/>
            <person name="Rokas A."/>
        </authorList>
    </citation>
    <scope>NUCLEOTIDE SEQUENCE</scope>
    <source>
        <strain evidence="4">CNM-CM5793</strain>
    </source>
</reference>
<dbReference type="PANTHER" id="PTHR24198:SF194">
    <property type="entry name" value="INVERSIN-A"/>
    <property type="match status" value="1"/>
</dbReference>
<dbReference type="Gene3D" id="1.25.40.20">
    <property type="entry name" value="Ankyrin repeat-containing domain"/>
    <property type="match status" value="1"/>
</dbReference>
<dbReference type="InterPro" id="IPR036770">
    <property type="entry name" value="Ankyrin_rpt-contain_sf"/>
</dbReference>
<keyword evidence="1" id="KW-0677">Repeat</keyword>
<dbReference type="OrthoDB" id="539213at2759"/>